<dbReference type="AlphaFoldDB" id="L9ZQK8"/>
<proteinExistence type="predicted"/>
<organism evidence="2 3">
    <name type="scientific">Natrinema altunense (strain JCM 12890 / CGMCC 1.3731 / AJ2)</name>
    <dbReference type="NCBI Taxonomy" id="1227494"/>
    <lineage>
        <taxon>Archaea</taxon>
        <taxon>Methanobacteriati</taxon>
        <taxon>Methanobacteriota</taxon>
        <taxon>Stenosarchaea group</taxon>
        <taxon>Halobacteria</taxon>
        <taxon>Halobacteriales</taxon>
        <taxon>Natrialbaceae</taxon>
        <taxon>Natrinema</taxon>
    </lineage>
</organism>
<accession>L9ZQK8</accession>
<evidence type="ECO:0000256" key="1">
    <source>
        <dbReference type="SAM" id="MobiDB-lite"/>
    </source>
</evidence>
<sequence length="71" mass="7898">MRVGRTGMIDIVEGRRRRIRLDGDDAALAEFREPLPELVLADIGADPRFELGDRERTAGPLSASPRRRGVV</sequence>
<evidence type="ECO:0000313" key="3">
    <source>
        <dbReference type="Proteomes" id="UP000011511"/>
    </source>
</evidence>
<name>L9ZQK8_NATA2</name>
<dbReference type="EMBL" id="AOIK01000024">
    <property type="protein sequence ID" value="ELY87433.1"/>
    <property type="molecule type" value="Genomic_DNA"/>
</dbReference>
<feature type="region of interest" description="Disordered" evidence="1">
    <location>
        <begin position="51"/>
        <end position="71"/>
    </location>
</feature>
<comment type="caution">
    <text evidence="2">The sequence shown here is derived from an EMBL/GenBank/DDBJ whole genome shotgun (WGS) entry which is preliminary data.</text>
</comment>
<evidence type="ECO:0000313" key="2">
    <source>
        <dbReference type="EMBL" id="ELY87433.1"/>
    </source>
</evidence>
<gene>
    <name evidence="2" type="ORF">C485_06890</name>
</gene>
<dbReference type="PATRIC" id="fig|1227494.3.peg.1373"/>
<protein>
    <submittedName>
        <fullName evidence="2">Uncharacterized protein</fullName>
    </submittedName>
</protein>
<keyword evidence="3" id="KW-1185">Reference proteome</keyword>
<dbReference type="Proteomes" id="UP000011511">
    <property type="component" value="Unassembled WGS sequence"/>
</dbReference>
<reference evidence="2 3" key="1">
    <citation type="journal article" date="2014" name="PLoS Genet.">
        <title>Phylogenetically driven sequencing of extremely halophilic archaea reveals strategies for static and dynamic osmo-response.</title>
        <authorList>
            <person name="Becker E.A."/>
            <person name="Seitzer P.M."/>
            <person name="Tritt A."/>
            <person name="Larsen D."/>
            <person name="Krusor M."/>
            <person name="Yao A.I."/>
            <person name="Wu D."/>
            <person name="Madern D."/>
            <person name="Eisen J.A."/>
            <person name="Darling A.E."/>
            <person name="Facciotti M.T."/>
        </authorList>
    </citation>
    <scope>NUCLEOTIDE SEQUENCE [LARGE SCALE GENOMIC DNA]</scope>
    <source>
        <strain evidence="2 3">JCM 12890</strain>
    </source>
</reference>